<keyword evidence="3" id="KW-1185">Reference proteome</keyword>
<evidence type="ECO:0000256" key="1">
    <source>
        <dbReference type="SAM" id="MobiDB-lite"/>
    </source>
</evidence>
<evidence type="ECO:0000313" key="2">
    <source>
        <dbReference type="EMBL" id="CAF9902863.1"/>
    </source>
</evidence>
<organism evidence="2 3">
    <name type="scientific">Alectoria fallacina</name>
    <dbReference type="NCBI Taxonomy" id="1903189"/>
    <lineage>
        <taxon>Eukaryota</taxon>
        <taxon>Fungi</taxon>
        <taxon>Dikarya</taxon>
        <taxon>Ascomycota</taxon>
        <taxon>Pezizomycotina</taxon>
        <taxon>Lecanoromycetes</taxon>
        <taxon>OSLEUM clade</taxon>
        <taxon>Lecanoromycetidae</taxon>
        <taxon>Lecanorales</taxon>
        <taxon>Lecanorineae</taxon>
        <taxon>Parmeliaceae</taxon>
        <taxon>Alectoria</taxon>
    </lineage>
</organism>
<feature type="compositionally biased region" description="Polar residues" evidence="1">
    <location>
        <begin position="64"/>
        <end position="74"/>
    </location>
</feature>
<dbReference type="Proteomes" id="UP000664203">
    <property type="component" value="Unassembled WGS sequence"/>
</dbReference>
<feature type="compositionally biased region" description="Polar residues" evidence="1">
    <location>
        <begin position="1"/>
        <end position="14"/>
    </location>
</feature>
<protein>
    <submittedName>
        <fullName evidence="2">Uncharacterized protein</fullName>
    </submittedName>
</protein>
<evidence type="ECO:0000313" key="3">
    <source>
        <dbReference type="Proteomes" id="UP000664203"/>
    </source>
</evidence>
<dbReference type="AlphaFoldDB" id="A0A8H3EDW5"/>
<gene>
    <name evidence="2" type="ORF">ALECFALPRED_000050</name>
</gene>
<comment type="caution">
    <text evidence="2">The sequence shown here is derived from an EMBL/GenBank/DDBJ whole genome shotgun (WGS) entry which is preliminary data.</text>
</comment>
<accession>A0A8H3EDW5</accession>
<proteinExistence type="predicted"/>
<name>A0A8H3EDW5_9LECA</name>
<sequence length="74" mass="7503">MASTDSTIPDTGTGDSAGGQAGQGFTDKAKSVLKGNIPTVDKGTEQSAEKDVKERMDQGVGKDTGSSVSQNTLL</sequence>
<dbReference type="EMBL" id="CAJPDR010000001">
    <property type="protein sequence ID" value="CAF9902863.1"/>
    <property type="molecule type" value="Genomic_DNA"/>
</dbReference>
<reference evidence="2" key="1">
    <citation type="submission" date="2021-03" db="EMBL/GenBank/DDBJ databases">
        <authorList>
            <person name="Tagirdzhanova G."/>
        </authorList>
    </citation>
    <scope>NUCLEOTIDE SEQUENCE</scope>
</reference>
<feature type="compositionally biased region" description="Basic and acidic residues" evidence="1">
    <location>
        <begin position="42"/>
        <end position="57"/>
    </location>
</feature>
<feature type="region of interest" description="Disordered" evidence="1">
    <location>
        <begin position="1"/>
        <end position="74"/>
    </location>
</feature>
<dbReference type="OrthoDB" id="5302413at2759"/>